<organism evidence="2 3">
    <name type="scientific">Nakamurella multipartita (strain ATCC 700099 / DSM 44233 / CIP 104796 / JCM 9543 / NBRC 105858 / Y-104)</name>
    <name type="common">Microsphaera multipartita</name>
    <dbReference type="NCBI Taxonomy" id="479431"/>
    <lineage>
        <taxon>Bacteria</taxon>
        <taxon>Bacillati</taxon>
        <taxon>Actinomycetota</taxon>
        <taxon>Actinomycetes</taxon>
        <taxon>Nakamurellales</taxon>
        <taxon>Nakamurellaceae</taxon>
        <taxon>Nakamurella</taxon>
    </lineage>
</organism>
<dbReference type="AlphaFoldDB" id="C8X6B6"/>
<evidence type="ECO:0000259" key="1">
    <source>
        <dbReference type="Pfam" id="PF08241"/>
    </source>
</evidence>
<dbReference type="SUPFAM" id="SSF53335">
    <property type="entry name" value="S-adenosyl-L-methionine-dependent methyltransferases"/>
    <property type="match status" value="1"/>
</dbReference>
<dbReference type="GO" id="GO:0032259">
    <property type="term" value="P:methylation"/>
    <property type="evidence" value="ECO:0007669"/>
    <property type="project" value="UniProtKB-KW"/>
</dbReference>
<dbReference type="eggNOG" id="COG2226">
    <property type="taxonomic scope" value="Bacteria"/>
</dbReference>
<dbReference type="STRING" id="479431.Namu_2397"/>
<dbReference type="InterPro" id="IPR029063">
    <property type="entry name" value="SAM-dependent_MTases_sf"/>
</dbReference>
<dbReference type="InterPro" id="IPR013216">
    <property type="entry name" value="Methyltransf_11"/>
</dbReference>
<dbReference type="HOGENOM" id="CLU_037990_2_1_11"/>
<dbReference type="OrthoDB" id="9795634at2"/>
<name>C8X6B6_NAKMY</name>
<dbReference type="RefSeq" id="WP_015747660.1">
    <property type="nucleotide sequence ID" value="NC_013235.1"/>
</dbReference>
<dbReference type="PANTHER" id="PTHR43591:SF24">
    <property type="entry name" value="2-METHOXY-6-POLYPRENYL-1,4-BENZOQUINOL METHYLASE, MITOCHONDRIAL"/>
    <property type="match status" value="1"/>
</dbReference>
<sequence>MTQAPAQSAVKRKHRAMWAFGNYDAVATEVVGGLGPVLVAAAGIGPGQRVLDVAAGSGNASIPAAETGAAVTASDLTPELLDIGERRAAERSLELTWVEADAEFLPFGDSEFDVVTSCVGVMFAPFHQPVADELLRVTRPGGTIALINWTPEGFIGQMFGVMRGFVPAPPPGAQPGPLWGTETHVRVLFGDLVSELTAERRRLTVDRFADAEQFRDYFKQYYGPTIAAYRTVADDPARTAELDRALAELARSAGADTGRMEWEYLLVTARRAG</sequence>
<dbReference type="PANTHER" id="PTHR43591">
    <property type="entry name" value="METHYLTRANSFERASE"/>
    <property type="match status" value="1"/>
</dbReference>
<dbReference type="Gene3D" id="3.40.50.150">
    <property type="entry name" value="Vaccinia Virus protein VP39"/>
    <property type="match status" value="1"/>
</dbReference>
<dbReference type="CDD" id="cd02440">
    <property type="entry name" value="AdoMet_MTases"/>
    <property type="match status" value="1"/>
</dbReference>
<evidence type="ECO:0000313" key="2">
    <source>
        <dbReference type="EMBL" id="ACV78771.1"/>
    </source>
</evidence>
<keyword evidence="2" id="KW-0489">Methyltransferase</keyword>
<proteinExistence type="predicted"/>
<dbReference type="InParanoid" id="C8X6B6"/>
<keyword evidence="3" id="KW-1185">Reference proteome</keyword>
<gene>
    <name evidence="2" type="ordered locus">Namu_2397</name>
</gene>
<dbReference type="GO" id="GO:0008757">
    <property type="term" value="F:S-adenosylmethionine-dependent methyltransferase activity"/>
    <property type="evidence" value="ECO:0007669"/>
    <property type="project" value="InterPro"/>
</dbReference>
<evidence type="ECO:0000313" key="3">
    <source>
        <dbReference type="Proteomes" id="UP000002218"/>
    </source>
</evidence>
<protein>
    <submittedName>
        <fullName evidence="2">Methyltransferase type 11</fullName>
    </submittedName>
</protein>
<dbReference type="Pfam" id="PF08241">
    <property type="entry name" value="Methyltransf_11"/>
    <property type="match status" value="1"/>
</dbReference>
<dbReference type="KEGG" id="nml:Namu_2397"/>
<reference evidence="2 3" key="2">
    <citation type="journal article" date="2010" name="Stand. Genomic Sci.">
        <title>Complete genome sequence of Nakamurella multipartita type strain (Y-104).</title>
        <authorList>
            <person name="Tice H."/>
            <person name="Mayilraj S."/>
            <person name="Sims D."/>
            <person name="Lapidus A."/>
            <person name="Nolan M."/>
            <person name="Lucas S."/>
            <person name="Glavina Del Rio T."/>
            <person name="Copeland A."/>
            <person name="Cheng J.F."/>
            <person name="Meincke L."/>
            <person name="Bruce D."/>
            <person name="Goodwin L."/>
            <person name="Pitluck S."/>
            <person name="Ivanova N."/>
            <person name="Mavromatis K."/>
            <person name="Ovchinnikova G."/>
            <person name="Pati A."/>
            <person name="Chen A."/>
            <person name="Palaniappan K."/>
            <person name="Land M."/>
            <person name="Hauser L."/>
            <person name="Chang Y.J."/>
            <person name="Jeffries C.D."/>
            <person name="Detter J.C."/>
            <person name="Brettin T."/>
            <person name="Rohde M."/>
            <person name="Goker M."/>
            <person name="Bristow J."/>
            <person name="Eisen J.A."/>
            <person name="Markowitz V."/>
            <person name="Hugenholtz P."/>
            <person name="Kyrpides N.C."/>
            <person name="Klenk H.P."/>
            <person name="Chen F."/>
        </authorList>
    </citation>
    <scope>NUCLEOTIDE SEQUENCE [LARGE SCALE GENOMIC DNA]</scope>
    <source>
        <strain evidence="3">ATCC 700099 / DSM 44233 / CIP 104796 / JCM 9543 / NBRC 105858 / Y-104</strain>
    </source>
</reference>
<keyword evidence="2" id="KW-0808">Transferase</keyword>
<dbReference type="Proteomes" id="UP000002218">
    <property type="component" value="Chromosome"/>
</dbReference>
<dbReference type="EMBL" id="CP001737">
    <property type="protein sequence ID" value="ACV78771.1"/>
    <property type="molecule type" value="Genomic_DNA"/>
</dbReference>
<reference evidence="3" key="1">
    <citation type="submission" date="2009-09" db="EMBL/GenBank/DDBJ databases">
        <title>The complete genome of Nakamurella multipartita DSM 44233.</title>
        <authorList>
            <consortium name="US DOE Joint Genome Institute (JGI-PGF)"/>
            <person name="Lucas S."/>
            <person name="Copeland A."/>
            <person name="Lapidus A."/>
            <person name="Glavina del Rio T."/>
            <person name="Dalin E."/>
            <person name="Tice H."/>
            <person name="Bruce D."/>
            <person name="Goodwin L."/>
            <person name="Pitluck S."/>
            <person name="Kyrpides N."/>
            <person name="Mavromatis K."/>
            <person name="Ivanova N."/>
            <person name="Ovchinnikova G."/>
            <person name="Sims D."/>
            <person name="Meincke L."/>
            <person name="Brettin T."/>
            <person name="Detter J.C."/>
            <person name="Han C."/>
            <person name="Larimer F."/>
            <person name="Land M."/>
            <person name="Hauser L."/>
            <person name="Markowitz V."/>
            <person name="Cheng J.-F."/>
            <person name="Hugenholtz P."/>
            <person name="Woyke T."/>
            <person name="Wu D."/>
            <person name="Klenk H.-P."/>
            <person name="Eisen J.A."/>
        </authorList>
    </citation>
    <scope>NUCLEOTIDE SEQUENCE [LARGE SCALE GENOMIC DNA]</scope>
    <source>
        <strain evidence="3">ATCC 700099 / DSM 44233 / CIP 104796 / JCM 9543 / NBRC 105858 / Y-104</strain>
    </source>
</reference>
<accession>C8X6B6</accession>
<feature type="domain" description="Methyltransferase type 11" evidence="1">
    <location>
        <begin position="51"/>
        <end position="145"/>
    </location>
</feature>